<dbReference type="PANTHER" id="PTHR12270:SF25">
    <property type="entry name" value="GLYCOSYLTRANSFERASE-LIKE PROTEIN LARGE"/>
    <property type="match status" value="1"/>
</dbReference>
<dbReference type="EMBL" id="JH993090">
    <property type="protein sequence ID" value="EKX35437.1"/>
    <property type="molecule type" value="Genomic_DNA"/>
</dbReference>
<dbReference type="GO" id="GO:0016020">
    <property type="term" value="C:membrane"/>
    <property type="evidence" value="ECO:0007669"/>
    <property type="project" value="UniProtKB-SubCell"/>
</dbReference>
<keyword evidence="4" id="KW-1133">Transmembrane helix</keyword>
<protein>
    <submittedName>
        <fullName evidence="9 10">Uncharacterized protein</fullName>
    </submittedName>
</protein>
<organism evidence="9">
    <name type="scientific">Guillardia theta (strain CCMP2712)</name>
    <name type="common">Cryptophyte</name>
    <dbReference type="NCBI Taxonomy" id="905079"/>
    <lineage>
        <taxon>Eukaryota</taxon>
        <taxon>Cryptophyceae</taxon>
        <taxon>Pyrenomonadales</taxon>
        <taxon>Geminigeraceae</taxon>
        <taxon>Guillardia</taxon>
    </lineage>
</organism>
<keyword evidence="6" id="KW-0325">Glycoprotein</keyword>
<evidence type="ECO:0000256" key="6">
    <source>
        <dbReference type="ARBA" id="ARBA00023180"/>
    </source>
</evidence>
<dbReference type="EnsemblProtists" id="EKX35437">
    <property type="protein sequence ID" value="EKX35437"/>
    <property type="gene ID" value="GUITHDRAFT_146461"/>
</dbReference>
<dbReference type="PANTHER" id="PTHR12270">
    <property type="entry name" value="GLYCOSYLTRANSFERASE-RELATED"/>
    <property type="match status" value="1"/>
</dbReference>
<evidence type="ECO:0000256" key="2">
    <source>
        <dbReference type="ARBA" id="ARBA00022692"/>
    </source>
</evidence>
<sequence length="931" mass="102596">MAIQVMVLLAHTSPSASPACSEEQRKVSSCSRLSVSVSTSLKHSESVCPCINSASLCASVDRVEGKWVTSKEHWRVTAAGEPLQAVLQLSDPSRTQTSHLQVQLRQGLNILAVQDCWDSVDDQREPVRCFSFEWSTPEPGEYQMLVLLYHAEEGGRIQLHTMFDDVLLVRNNSASISMEHATVEGEALSMPLRLQGQAGRELLVTVLLTDIRTLQQWSSFSVVRMVDKDHSHTLPLGAPAGGEFLVSVTISELRQSSNLSSLLPVLDARKLLITARCASFCPFGSLHTVSDIPHGQQAGQAGQGAQPITFPAPHPEEALCSIQFYLEPEQPQAGWPLRLLMVGLGLVQGCRYNFRVSVYLYETDTIVFEGRKVIDGSNSTTSVEFFFPSCWAGEFMLTMVLDDDSIGEESSDAAISKISRRFLPLWPCEVSYAWSSSQRPVFHGSMPYAESPLAGHVSLSQGGGGKELGVTLTTHATLDDIFELIRAAAHWGEDMAVAFYARNASEHGHVLSFVQQELGPWFVRRRKSLEAVVLSACPDPRNDDQIHAYPLNMLRKIACAISKNELILHADNNMLASDKLAEHIKEACRNGWTGREELLVIPSLRSTGAWPPAARMDEEDGDWEVRPSGLTMTAMKQQLEDCGLVIPCLGCGMWSPSTRWSPYGTFHALTEYDRWMEAEETYAVPYVLGYQPFFLANRSAWRGSQGAGMYDDGYWQGEWGRASLVLEAAMLGYVLTVLPKGFLVISSQSSSARDRGRATKRLDPRRATRGGSDDVACAASDGLGQQLMQSLVRAHADRQLGMVIRSCSLLALRSESCDIASIRLVPDETIERVGGEYKVELKVLGLPRDGGFQLSAYRSEGATDQEALTHHLILPQHVRQDPHPVSLVLADLETGYHRLRIVLRDLQASIFKQQGAVLSSVEHVFFLPAGS</sequence>
<keyword evidence="3" id="KW-0735">Signal-anchor</keyword>
<accession>L1IH78</accession>
<reference evidence="11" key="2">
    <citation type="submission" date="2012-11" db="EMBL/GenBank/DDBJ databases">
        <authorList>
            <person name="Kuo A."/>
            <person name="Curtis B.A."/>
            <person name="Tanifuji G."/>
            <person name="Burki F."/>
            <person name="Gruber A."/>
            <person name="Irimia M."/>
            <person name="Maruyama S."/>
            <person name="Arias M.C."/>
            <person name="Ball S.G."/>
            <person name="Gile G.H."/>
            <person name="Hirakawa Y."/>
            <person name="Hopkins J.F."/>
            <person name="Rensing S.A."/>
            <person name="Schmutz J."/>
            <person name="Symeonidi A."/>
            <person name="Elias M."/>
            <person name="Eveleigh R.J."/>
            <person name="Herman E.K."/>
            <person name="Klute M.J."/>
            <person name="Nakayama T."/>
            <person name="Obornik M."/>
            <person name="Reyes-Prieto A."/>
            <person name="Armbrust E.V."/>
            <person name="Aves S.J."/>
            <person name="Beiko R.G."/>
            <person name="Coutinho P."/>
            <person name="Dacks J.B."/>
            <person name="Durnford D.G."/>
            <person name="Fast N.M."/>
            <person name="Green B.R."/>
            <person name="Grisdale C."/>
            <person name="Hempe F."/>
            <person name="Henrissat B."/>
            <person name="Hoppner M.P."/>
            <person name="Ishida K.-I."/>
            <person name="Kim E."/>
            <person name="Koreny L."/>
            <person name="Kroth P.G."/>
            <person name="Liu Y."/>
            <person name="Malik S.-B."/>
            <person name="Maier U.G."/>
            <person name="McRose D."/>
            <person name="Mock T."/>
            <person name="Neilson J.A."/>
            <person name="Onodera N.T."/>
            <person name="Poole A.M."/>
            <person name="Pritham E.J."/>
            <person name="Richards T.A."/>
            <person name="Rocap G."/>
            <person name="Roy S.W."/>
            <person name="Sarai C."/>
            <person name="Schaack S."/>
            <person name="Shirato S."/>
            <person name="Slamovits C.H."/>
            <person name="Spencer D.F."/>
            <person name="Suzuki S."/>
            <person name="Worden A.Z."/>
            <person name="Zauner S."/>
            <person name="Barry K."/>
            <person name="Bell C."/>
            <person name="Bharti A.K."/>
            <person name="Crow J.A."/>
            <person name="Grimwood J."/>
            <person name="Kramer R."/>
            <person name="Lindquist E."/>
            <person name="Lucas S."/>
            <person name="Salamov A."/>
            <person name="McFadden G.I."/>
            <person name="Lane C.E."/>
            <person name="Keeling P.J."/>
            <person name="Gray M.W."/>
            <person name="Grigoriev I.V."/>
            <person name="Archibald J.M."/>
        </authorList>
    </citation>
    <scope>NUCLEOTIDE SEQUENCE</scope>
    <source>
        <strain evidence="11">CCMP2712</strain>
    </source>
</reference>
<feature type="region of interest" description="Disordered" evidence="7">
    <location>
        <begin position="754"/>
        <end position="774"/>
    </location>
</feature>
<evidence type="ECO:0000256" key="4">
    <source>
        <dbReference type="ARBA" id="ARBA00022989"/>
    </source>
</evidence>
<reference evidence="9 11" key="1">
    <citation type="journal article" date="2012" name="Nature">
        <title>Algal genomes reveal evolutionary mosaicism and the fate of nucleomorphs.</title>
        <authorList>
            <consortium name="DOE Joint Genome Institute"/>
            <person name="Curtis B.A."/>
            <person name="Tanifuji G."/>
            <person name="Burki F."/>
            <person name="Gruber A."/>
            <person name="Irimia M."/>
            <person name="Maruyama S."/>
            <person name="Arias M.C."/>
            <person name="Ball S.G."/>
            <person name="Gile G.H."/>
            <person name="Hirakawa Y."/>
            <person name="Hopkins J.F."/>
            <person name="Kuo A."/>
            <person name="Rensing S.A."/>
            <person name="Schmutz J."/>
            <person name="Symeonidi A."/>
            <person name="Elias M."/>
            <person name="Eveleigh R.J."/>
            <person name="Herman E.K."/>
            <person name="Klute M.J."/>
            <person name="Nakayama T."/>
            <person name="Obornik M."/>
            <person name="Reyes-Prieto A."/>
            <person name="Armbrust E.V."/>
            <person name="Aves S.J."/>
            <person name="Beiko R.G."/>
            <person name="Coutinho P."/>
            <person name="Dacks J.B."/>
            <person name="Durnford D.G."/>
            <person name="Fast N.M."/>
            <person name="Green B.R."/>
            <person name="Grisdale C.J."/>
            <person name="Hempel F."/>
            <person name="Henrissat B."/>
            <person name="Hoppner M.P."/>
            <person name="Ishida K."/>
            <person name="Kim E."/>
            <person name="Koreny L."/>
            <person name="Kroth P.G."/>
            <person name="Liu Y."/>
            <person name="Malik S.B."/>
            <person name="Maier U.G."/>
            <person name="McRose D."/>
            <person name="Mock T."/>
            <person name="Neilson J.A."/>
            <person name="Onodera N.T."/>
            <person name="Poole A.M."/>
            <person name="Pritham E.J."/>
            <person name="Richards T.A."/>
            <person name="Rocap G."/>
            <person name="Roy S.W."/>
            <person name="Sarai C."/>
            <person name="Schaack S."/>
            <person name="Shirato S."/>
            <person name="Slamovits C.H."/>
            <person name="Spencer D.F."/>
            <person name="Suzuki S."/>
            <person name="Worden A.Z."/>
            <person name="Zauner S."/>
            <person name="Barry K."/>
            <person name="Bell C."/>
            <person name="Bharti A.K."/>
            <person name="Crow J.A."/>
            <person name="Grimwood J."/>
            <person name="Kramer R."/>
            <person name="Lindquist E."/>
            <person name="Lucas S."/>
            <person name="Salamov A."/>
            <person name="McFadden G.I."/>
            <person name="Lane C.E."/>
            <person name="Keeling P.J."/>
            <person name="Gray M.W."/>
            <person name="Grigoriev I.V."/>
            <person name="Archibald J.M."/>
        </authorList>
    </citation>
    <scope>NUCLEOTIDE SEQUENCE</scope>
    <source>
        <strain evidence="9 11">CCMP2712</strain>
    </source>
</reference>
<keyword evidence="8" id="KW-0732">Signal</keyword>
<dbReference type="RefSeq" id="XP_005822417.1">
    <property type="nucleotide sequence ID" value="XM_005822360.1"/>
</dbReference>
<dbReference type="GeneID" id="17292183"/>
<evidence type="ECO:0000256" key="5">
    <source>
        <dbReference type="ARBA" id="ARBA00023136"/>
    </source>
</evidence>
<feature type="chain" id="PRO_5008770005" evidence="8">
    <location>
        <begin position="19"/>
        <end position="931"/>
    </location>
</feature>
<keyword evidence="11" id="KW-1185">Reference proteome</keyword>
<dbReference type="GO" id="GO:0005794">
    <property type="term" value="C:Golgi apparatus"/>
    <property type="evidence" value="ECO:0007669"/>
    <property type="project" value="TreeGrafter"/>
</dbReference>
<name>L1IH78_GUITC</name>
<dbReference type="HOGENOM" id="CLU_005750_0_0_1"/>
<evidence type="ECO:0000313" key="9">
    <source>
        <dbReference type="EMBL" id="EKX35437.1"/>
    </source>
</evidence>
<dbReference type="PaxDb" id="55529-EKX35437"/>
<evidence type="ECO:0000256" key="1">
    <source>
        <dbReference type="ARBA" id="ARBA00004606"/>
    </source>
</evidence>
<keyword evidence="2" id="KW-0812">Transmembrane</keyword>
<feature type="compositionally biased region" description="Basic and acidic residues" evidence="7">
    <location>
        <begin position="754"/>
        <end position="766"/>
    </location>
</feature>
<comment type="subcellular location">
    <subcellularLocation>
        <location evidence="1">Membrane</location>
        <topology evidence="1">Single-pass type II membrane protein</topology>
    </subcellularLocation>
</comment>
<dbReference type="InterPro" id="IPR051292">
    <property type="entry name" value="Xyl/GlcA_transferase"/>
</dbReference>
<keyword evidence="5" id="KW-0472">Membrane</keyword>
<evidence type="ECO:0000313" key="11">
    <source>
        <dbReference type="Proteomes" id="UP000011087"/>
    </source>
</evidence>
<reference evidence="10" key="3">
    <citation type="submission" date="2016-03" db="UniProtKB">
        <authorList>
            <consortium name="EnsemblProtists"/>
        </authorList>
    </citation>
    <scope>IDENTIFICATION</scope>
</reference>
<evidence type="ECO:0000256" key="3">
    <source>
        <dbReference type="ARBA" id="ARBA00022968"/>
    </source>
</evidence>
<evidence type="ECO:0000313" key="10">
    <source>
        <dbReference type="EnsemblProtists" id="EKX35437"/>
    </source>
</evidence>
<dbReference type="Proteomes" id="UP000011087">
    <property type="component" value="Unassembled WGS sequence"/>
</dbReference>
<evidence type="ECO:0000256" key="8">
    <source>
        <dbReference type="SAM" id="SignalP"/>
    </source>
</evidence>
<dbReference type="GO" id="GO:0015020">
    <property type="term" value="F:glucuronosyltransferase activity"/>
    <property type="evidence" value="ECO:0007669"/>
    <property type="project" value="TreeGrafter"/>
</dbReference>
<dbReference type="AlphaFoldDB" id="L1IH78"/>
<dbReference type="eggNOG" id="KOG3765">
    <property type="taxonomic scope" value="Eukaryota"/>
</dbReference>
<feature type="signal peptide" evidence="8">
    <location>
        <begin position="1"/>
        <end position="18"/>
    </location>
</feature>
<evidence type="ECO:0000256" key="7">
    <source>
        <dbReference type="SAM" id="MobiDB-lite"/>
    </source>
</evidence>
<gene>
    <name evidence="9" type="ORF">GUITHDRAFT_146461</name>
</gene>
<dbReference type="GO" id="GO:0042285">
    <property type="term" value="F:xylosyltransferase activity"/>
    <property type="evidence" value="ECO:0007669"/>
    <property type="project" value="TreeGrafter"/>
</dbReference>
<proteinExistence type="predicted"/>
<dbReference type="GO" id="GO:0035269">
    <property type="term" value="P:protein O-linked glycosylation via mannose"/>
    <property type="evidence" value="ECO:0007669"/>
    <property type="project" value="TreeGrafter"/>
</dbReference>
<dbReference type="KEGG" id="gtt:GUITHDRAFT_146461"/>